<reference evidence="3 4" key="1">
    <citation type="submission" date="2015-03" db="EMBL/GenBank/DDBJ databases">
        <title>RNA-seq based gene annotation and comparative genomics of four Zymoseptoria species reveal species-specific pathogenicity related genes and transposable element activity.</title>
        <authorList>
            <person name="Grandaubert J."/>
            <person name="Bhattacharyya A."/>
            <person name="Stukenbrock E.H."/>
        </authorList>
    </citation>
    <scope>NUCLEOTIDE SEQUENCE [LARGE SCALE GENOMIC DNA]</scope>
    <source>
        <strain evidence="3 4">Zb18110</strain>
    </source>
</reference>
<dbReference type="OrthoDB" id="5386330at2759"/>
<evidence type="ECO:0000313" key="3">
    <source>
        <dbReference type="EMBL" id="KJY02019.1"/>
    </source>
</evidence>
<dbReference type="InterPro" id="IPR021858">
    <property type="entry name" value="Fun_TF"/>
</dbReference>
<comment type="caution">
    <text evidence="3">The sequence shown here is derived from an EMBL/GenBank/DDBJ whole genome shotgun (WGS) entry which is preliminary data.</text>
</comment>
<dbReference type="Pfam" id="PF11951">
    <property type="entry name" value="Fungal_trans_2"/>
    <property type="match status" value="1"/>
</dbReference>
<comment type="subcellular location">
    <subcellularLocation>
        <location evidence="1">Nucleus</location>
    </subcellularLocation>
</comment>
<dbReference type="PANTHER" id="PTHR37534:SF46">
    <property type="entry name" value="ZN(II)2CYS6 TRANSCRIPTION FACTOR (EUROFUNG)"/>
    <property type="match status" value="1"/>
</dbReference>
<keyword evidence="2" id="KW-0539">Nucleus</keyword>
<dbReference type="EMBL" id="LAFY01000256">
    <property type="protein sequence ID" value="KJY02019.1"/>
    <property type="molecule type" value="Genomic_DNA"/>
</dbReference>
<evidence type="ECO:0000256" key="1">
    <source>
        <dbReference type="ARBA" id="ARBA00004123"/>
    </source>
</evidence>
<accession>A0A0F4GXQ4</accession>
<dbReference type="PANTHER" id="PTHR37534">
    <property type="entry name" value="TRANSCRIPTIONAL ACTIVATOR PROTEIN UGA3"/>
    <property type="match status" value="1"/>
</dbReference>
<dbReference type="GO" id="GO:0005634">
    <property type="term" value="C:nucleus"/>
    <property type="evidence" value="ECO:0007669"/>
    <property type="project" value="UniProtKB-SubCell"/>
</dbReference>
<dbReference type="AlphaFoldDB" id="A0A0F4GXQ4"/>
<dbReference type="Proteomes" id="UP000033647">
    <property type="component" value="Unassembled WGS sequence"/>
</dbReference>
<evidence type="ECO:0000313" key="4">
    <source>
        <dbReference type="Proteomes" id="UP000033647"/>
    </source>
</evidence>
<keyword evidence="4" id="KW-1185">Reference proteome</keyword>
<gene>
    <name evidence="3" type="ORF">TI39_contig264g00024</name>
</gene>
<organism evidence="3 4">
    <name type="scientific">Zymoseptoria brevis</name>
    <dbReference type="NCBI Taxonomy" id="1047168"/>
    <lineage>
        <taxon>Eukaryota</taxon>
        <taxon>Fungi</taxon>
        <taxon>Dikarya</taxon>
        <taxon>Ascomycota</taxon>
        <taxon>Pezizomycotina</taxon>
        <taxon>Dothideomycetes</taxon>
        <taxon>Dothideomycetidae</taxon>
        <taxon>Mycosphaerellales</taxon>
        <taxon>Mycosphaerellaceae</taxon>
        <taxon>Zymoseptoria</taxon>
    </lineage>
</organism>
<sequence>MAAPAQLDRSTVSALQLKAYRHHAQAIDELRMSLTHMSEGDPREKLNITLRTFWIALSELHVSRDPSWRPHFYVLTNVINELGGIKHLWDARMLTTQDVSVYTITLIVSNTTSPARQEVASAAHLAMLSWYIDQYETWEYAPFPCPGPLFALIVRINYLRTRRRDGSLLSGEARPILEDIASFSPDEWTIATKKDHRSTWLMIAKVYRSAVLLYALGALDIVTPGTSRLVNQDKGSDRVARFLTELMLVISNASHSTLVHYGLVWPTLIAGVYATSIEERDIIQTELAAISRACGMVSPLVAKKVLEDFWSSGEHGWEACFKAPFSFLA</sequence>
<proteinExistence type="predicted"/>
<evidence type="ECO:0000256" key="2">
    <source>
        <dbReference type="ARBA" id="ARBA00023242"/>
    </source>
</evidence>
<name>A0A0F4GXQ4_9PEZI</name>
<protein>
    <submittedName>
        <fullName evidence="3">Uncharacterized protein</fullName>
    </submittedName>
</protein>